<dbReference type="InterPro" id="IPR010095">
    <property type="entry name" value="Cas12f1-like_TNB"/>
</dbReference>
<keyword evidence="3" id="KW-0479">Metal-binding</keyword>
<dbReference type="Proteomes" id="UP001526143">
    <property type="component" value="Unassembled WGS sequence"/>
</dbReference>
<dbReference type="RefSeq" id="WP_263748499.1">
    <property type="nucleotide sequence ID" value="NZ_JAOWRF010000362.1"/>
</dbReference>
<evidence type="ECO:0000313" key="12">
    <source>
        <dbReference type="Proteomes" id="UP001526143"/>
    </source>
</evidence>
<evidence type="ECO:0000256" key="4">
    <source>
        <dbReference type="ARBA" id="ARBA00022833"/>
    </source>
</evidence>
<dbReference type="InterPro" id="IPR021027">
    <property type="entry name" value="Transposase_put_HTH"/>
</dbReference>
<gene>
    <name evidence="11" type="ORF">OGM63_25455</name>
</gene>
<reference evidence="11 12" key="1">
    <citation type="submission" date="2022-10" db="EMBL/GenBank/DDBJ databases">
        <title>Identification of biosynthetic pathway for the production of the potent trypsin inhibitor radiosumin.</title>
        <authorList>
            <person name="Fewer D.P."/>
            <person name="Delbaje E."/>
            <person name="Ouyang X."/>
            <person name="Agostino P.D."/>
            <person name="Wahlsten M."/>
            <person name="Jokela J."/>
            <person name="Permi P."/>
            <person name="Haapaniemi E."/>
            <person name="Koistinen H."/>
        </authorList>
    </citation>
    <scope>NUCLEOTIDE SEQUENCE [LARGE SCALE GENOMIC DNA]</scope>
    <source>
        <strain evidence="11 12">NIES-515</strain>
    </source>
</reference>
<evidence type="ECO:0000256" key="5">
    <source>
        <dbReference type="ARBA" id="ARBA00023125"/>
    </source>
</evidence>
<feature type="region of interest" description="Disordered" evidence="7">
    <location>
        <begin position="355"/>
        <end position="376"/>
    </location>
</feature>
<dbReference type="Pfam" id="PF01385">
    <property type="entry name" value="OrfB_IS605"/>
    <property type="match status" value="1"/>
</dbReference>
<dbReference type="Pfam" id="PF12323">
    <property type="entry name" value="HTH_OrfB_IS605"/>
    <property type="match status" value="1"/>
</dbReference>
<dbReference type="InterPro" id="IPR001959">
    <property type="entry name" value="Transposase"/>
</dbReference>
<feature type="region of interest" description="Disordered" evidence="7">
    <location>
        <begin position="299"/>
        <end position="324"/>
    </location>
</feature>
<keyword evidence="12" id="KW-1185">Reference proteome</keyword>
<dbReference type="Pfam" id="PF07282">
    <property type="entry name" value="Cas12f1-like_TNB"/>
    <property type="match status" value="1"/>
</dbReference>
<feature type="compositionally biased region" description="Basic residues" evidence="7">
    <location>
        <begin position="299"/>
        <end position="311"/>
    </location>
</feature>
<evidence type="ECO:0000256" key="7">
    <source>
        <dbReference type="SAM" id="MobiDB-lite"/>
    </source>
</evidence>
<evidence type="ECO:0000259" key="8">
    <source>
        <dbReference type="Pfam" id="PF01385"/>
    </source>
</evidence>
<feature type="domain" description="Probable transposase IS891/IS1136/IS1341" evidence="8">
    <location>
        <begin position="269"/>
        <end position="354"/>
    </location>
</feature>
<accession>A0ABT3B612</accession>
<name>A0ABT3B612_9CYAN</name>
<evidence type="ECO:0000259" key="10">
    <source>
        <dbReference type="Pfam" id="PF12323"/>
    </source>
</evidence>
<evidence type="ECO:0000256" key="2">
    <source>
        <dbReference type="ARBA" id="ARBA00022578"/>
    </source>
</evidence>
<keyword evidence="5" id="KW-0238">DNA-binding</keyword>
<evidence type="ECO:0000256" key="6">
    <source>
        <dbReference type="ARBA" id="ARBA00023172"/>
    </source>
</evidence>
<comment type="similarity">
    <text evidence="1">In the C-terminal section; belongs to the transposase 35 family.</text>
</comment>
<evidence type="ECO:0000313" key="11">
    <source>
        <dbReference type="EMBL" id="MCV3216812.1"/>
    </source>
</evidence>
<evidence type="ECO:0000259" key="9">
    <source>
        <dbReference type="Pfam" id="PF07282"/>
    </source>
</evidence>
<protein>
    <submittedName>
        <fullName evidence="11">Transposase</fullName>
    </submittedName>
</protein>
<keyword evidence="6" id="KW-0233">DNA recombination</keyword>
<evidence type="ECO:0000256" key="3">
    <source>
        <dbReference type="ARBA" id="ARBA00022723"/>
    </source>
</evidence>
<dbReference type="EMBL" id="JAOWRF010000362">
    <property type="protein sequence ID" value="MCV3216812.1"/>
    <property type="molecule type" value="Genomic_DNA"/>
</dbReference>
<keyword evidence="2" id="KW-0815">Transposition</keyword>
<keyword evidence="4" id="KW-0862">Zinc</keyword>
<organism evidence="11 12">
    <name type="scientific">Plectonema radiosum NIES-515</name>
    <dbReference type="NCBI Taxonomy" id="2986073"/>
    <lineage>
        <taxon>Bacteria</taxon>
        <taxon>Bacillati</taxon>
        <taxon>Cyanobacteriota</taxon>
        <taxon>Cyanophyceae</taxon>
        <taxon>Oscillatoriophycideae</taxon>
        <taxon>Oscillatoriales</taxon>
        <taxon>Microcoleaceae</taxon>
        <taxon>Plectonema</taxon>
    </lineage>
</organism>
<feature type="domain" description="Transposase putative helix-turn-helix" evidence="10">
    <location>
        <begin position="1"/>
        <end position="44"/>
    </location>
</feature>
<feature type="domain" description="Cas12f1-like TNB" evidence="9">
    <location>
        <begin position="388"/>
        <end position="453"/>
    </location>
</feature>
<sequence length="504" mass="58655">MKITYQYRFYPSTKQKLELNHWLRISRYWYNRQLGERFDWWKNNHLQLKSFPFWKNIFPSLFGNKPNYYSQKLQLPIIKQDLVKVFHSGELLDFKRVESTILQDVCKRVDKAFERFIIGDVNGKRSGKPRFQSESSFKTMTFATANDNWIKLVRKNWFYLQLPKLGIVKVRIHRSLGSQDLKKWGQPSNEIVLEDQGSTKQGCPHFFAAISKPTGFKIKQISVTKKVDGWYMQVCLEDNSVPQHTPDPIIPTWDNSMGLDAVLHGNDYLATSDGEKLPSLKVLRKSQHKLDKISLIRNKRKRGSKSRRKLAKKEGKQHQKIARSRKDFHYKTAHKLIRSGKKVFFHEKLNLQGLGKRNKPKQDETGKFLPNGQSAKSGLNKSWNDAAFPQFFEIFSYIAEKAGAVVVPQNPAYTSQLLSYRNEIVFTSLNARKYWDEKELIYVDRDINAAINLKKLGLGIFPRIKRRSGKIVIEGSIADSTMKEILNIFHKTSEAYTEFVLKSV</sequence>
<comment type="caution">
    <text evidence="11">The sequence shown here is derived from an EMBL/GenBank/DDBJ whole genome shotgun (WGS) entry which is preliminary data.</text>
</comment>
<dbReference type="NCBIfam" id="NF040570">
    <property type="entry name" value="guided_TnpB"/>
    <property type="match status" value="1"/>
</dbReference>
<evidence type="ECO:0000256" key="1">
    <source>
        <dbReference type="ARBA" id="ARBA00008761"/>
    </source>
</evidence>
<proteinExistence type="inferred from homology"/>